<feature type="active site" description="Proton acceptor" evidence="4">
    <location>
        <position position="315"/>
    </location>
</feature>
<keyword evidence="1" id="KW-0489">Methyltransferase</keyword>
<evidence type="ECO:0000256" key="2">
    <source>
        <dbReference type="ARBA" id="ARBA00022679"/>
    </source>
</evidence>
<reference evidence="6 7" key="1">
    <citation type="journal article" date="2016" name="Genome Announc.">
        <title>Genome Sequence of Madurella mycetomatis mm55, Isolated from a Human Mycetoma Case in Sudan.</title>
        <authorList>
            <person name="Smit S."/>
            <person name="Derks M.F."/>
            <person name="Bervoets S."/>
            <person name="Fahal A."/>
            <person name="van Leeuwen W."/>
            <person name="van Belkum A."/>
            <person name="van de Sande W.W."/>
        </authorList>
    </citation>
    <scope>NUCLEOTIDE SEQUENCE [LARGE SCALE GENOMIC DNA]</scope>
    <source>
        <strain evidence="7">mm55</strain>
    </source>
</reference>
<dbReference type="PROSITE" id="PS51683">
    <property type="entry name" value="SAM_OMT_II"/>
    <property type="match status" value="1"/>
</dbReference>
<evidence type="ECO:0000256" key="3">
    <source>
        <dbReference type="ARBA" id="ARBA00022691"/>
    </source>
</evidence>
<sequence length="403" mass="43917">MASQTLADKLDAIAERLSIAAQRLRSGAMSLEKDTHERMGLVMAGVGLVNMVSQPRDKMILPLIQFAHFTAIRMFIKWKAFEKIPLADGAAVSYGELAEQLGADLSLITRFAGCLVANGTLRQIGPDKLAHTELSKFYVSENPIWAMAQLGFDSQLTSFVAMPKYFDHFGMVEPTNRLQTVVAFAEGQLGSTVWEIIQRDELRLKTTTLAMGAAEEHMPALGSYDLSWVVQVAANSGDRPLVVDVGGGKGQALKSIFTATPGLPRHRCVLEDLAEVVEASKDDPELTDVKKVAIDFHKDQPVKGALVYYMRRCLHDYSDEECVGVLQHISSAMAADSKLLIVETLMTNPPSPLQAAMDFMMLTLSGKERTLEGFKAITGRAGLKITKVSEIPGFNAVVECGLA</sequence>
<dbReference type="PIRSF" id="PIRSF005739">
    <property type="entry name" value="O-mtase"/>
    <property type="match status" value="1"/>
</dbReference>
<protein>
    <submittedName>
        <fullName evidence="6">(RS)-norcoclaurine 6-O-methyltransferase</fullName>
    </submittedName>
</protein>
<dbReference type="VEuPathDB" id="FungiDB:MMYC01_204683"/>
<dbReference type="PANTHER" id="PTHR43712">
    <property type="entry name" value="PUTATIVE (AFU_ORTHOLOGUE AFUA_4G14580)-RELATED"/>
    <property type="match status" value="1"/>
</dbReference>
<name>A0A175W9Z5_9PEZI</name>
<dbReference type="Proteomes" id="UP000078237">
    <property type="component" value="Unassembled WGS sequence"/>
</dbReference>
<evidence type="ECO:0000313" key="6">
    <source>
        <dbReference type="EMBL" id="KXX80342.1"/>
    </source>
</evidence>
<dbReference type="SUPFAM" id="SSF53335">
    <property type="entry name" value="S-adenosyl-L-methionine-dependent methyltransferases"/>
    <property type="match status" value="1"/>
</dbReference>
<dbReference type="InterPro" id="IPR036390">
    <property type="entry name" value="WH_DNA-bd_sf"/>
</dbReference>
<dbReference type="InterPro" id="IPR036388">
    <property type="entry name" value="WH-like_DNA-bd_sf"/>
</dbReference>
<accession>A0A175W9Z5</accession>
<dbReference type="Gene3D" id="1.10.10.10">
    <property type="entry name" value="Winged helix-like DNA-binding domain superfamily/Winged helix DNA-binding domain"/>
    <property type="match status" value="1"/>
</dbReference>
<dbReference type="GO" id="GO:0032259">
    <property type="term" value="P:methylation"/>
    <property type="evidence" value="ECO:0007669"/>
    <property type="project" value="UniProtKB-KW"/>
</dbReference>
<evidence type="ECO:0000256" key="1">
    <source>
        <dbReference type="ARBA" id="ARBA00022603"/>
    </source>
</evidence>
<proteinExistence type="predicted"/>
<dbReference type="EMBL" id="LCTW02000062">
    <property type="protein sequence ID" value="KXX80342.1"/>
    <property type="molecule type" value="Genomic_DNA"/>
</dbReference>
<dbReference type="Pfam" id="PF00891">
    <property type="entry name" value="Methyltransf_2"/>
    <property type="match status" value="1"/>
</dbReference>
<comment type="caution">
    <text evidence="6">The sequence shown here is derived from an EMBL/GenBank/DDBJ whole genome shotgun (WGS) entry which is preliminary data.</text>
</comment>
<keyword evidence="3" id="KW-0949">S-adenosyl-L-methionine</keyword>
<dbReference type="InterPro" id="IPR001077">
    <property type="entry name" value="COMT_C"/>
</dbReference>
<organism evidence="6 7">
    <name type="scientific">Madurella mycetomatis</name>
    <dbReference type="NCBI Taxonomy" id="100816"/>
    <lineage>
        <taxon>Eukaryota</taxon>
        <taxon>Fungi</taxon>
        <taxon>Dikarya</taxon>
        <taxon>Ascomycota</taxon>
        <taxon>Pezizomycotina</taxon>
        <taxon>Sordariomycetes</taxon>
        <taxon>Sordariomycetidae</taxon>
        <taxon>Sordariales</taxon>
        <taxon>Sordariales incertae sedis</taxon>
        <taxon>Madurella</taxon>
    </lineage>
</organism>
<feature type="domain" description="O-methyltransferase C-terminal" evidence="5">
    <location>
        <begin position="240"/>
        <end position="383"/>
    </location>
</feature>
<evidence type="ECO:0000256" key="4">
    <source>
        <dbReference type="PIRSR" id="PIRSR005739-1"/>
    </source>
</evidence>
<dbReference type="InterPro" id="IPR029063">
    <property type="entry name" value="SAM-dependent_MTases_sf"/>
</dbReference>
<dbReference type="OrthoDB" id="1535081at2759"/>
<gene>
    <name evidence="6" type="ORF">MMYC01_204683</name>
</gene>
<keyword evidence="2" id="KW-0808">Transferase</keyword>
<dbReference type="AlphaFoldDB" id="A0A175W9Z5"/>
<dbReference type="PANTHER" id="PTHR43712:SF16">
    <property type="entry name" value="O-METHYLTRANSFERASE ELCB"/>
    <property type="match status" value="1"/>
</dbReference>
<keyword evidence="7" id="KW-1185">Reference proteome</keyword>
<dbReference type="Gene3D" id="3.40.50.150">
    <property type="entry name" value="Vaccinia Virus protein VP39"/>
    <property type="match status" value="1"/>
</dbReference>
<evidence type="ECO:0000259" key="5">
    <source>
        <dbReference type="Pfam" id="PF00891"/>
    </source>
</evidence>
<dbReference type="GO" id="GO:0008171">
    <property type="term" value="F:O-methyltransferase activity"/>
    <property type="evidence" value="ECO:0007669"/>
    <property type="project" value="InterPro"/>
</dbReference>
<dbReference type="SUPFAM" id="SSF46785">
    <property type="entry name" value="Winged helix' DNA-binding domain"/>
    <property type="match status" value="1"/>
</dbReference>
<dbReference type="InterPro" id="IPR016461">
    <property type="entry name" value="COMT-like"/>
</dbReference>
<evidence type="ECO:0000313" key="7">
    <source>
        <dbReference type="Proteomes" id="UP000078237"/>
    </source>
</evidence>